<evidence type="ECO:0000313" key="3">
    <source>
        <dbReference type="Proteomes" id="UP000001353"/>
    </source>
</evidence>
<dbReference type="SUPFAM" id="SSF69255">
    <property type="entry name" value="gp5 N-terminal domain-like"/>
    <property type="match status" value="1"/>
</dbReference>
<dbReference type="Proteomes" id="UP000001353">
    <property type="component" value="Chromosome"/>
</dbReference>
<dbReference type="HOGENOM" id="CLU_455533_0_0_5"/>
<dbReference type="STRING" id="391595.RLO149_c037300"/>
<dbReference type="SUPFAM" id="SSF69279">
    <property type="entry name" value="Phage tail proteins"/>
    <property type="match status" value="1"/>
</dbReference>
<dbReference type="eggNOG" id="COG3501">
    <property type="taxonomic scope" value="Bacteria"/>
</dbReference>
<keyword evidence="3" id="KW-1185">Reference proteome</keyword>
<reference evidence="2 3" key="1">
    <citation type="journal article" date="2011" name="BMC Genomics">
        <title>Comparative genome analysis and genome-guided physiological analysis of Roseobacter litoralis.</title>
        <authorList>
            <person name="Kalhoefer D."/>
            <person name="Thole S."/>
            <person name="Voget S."/>
            <person name="Lehmann R."/>
            <person name="Liesegang H."/>
            <person name="Wollher A."/>
            <person name="Daniel R."/>
            <person name="Simon M."/>
            <person name="Brinkhoff T."/>
        </authorList>
    </citation>
    <scope>NUCLEOTIDE SEQUENCE [LARGE SCALE GENOMIC DNA]</scope>
    <source>
        <strain evidence="3">ATCC 49566 / DSM 6996 / JCM 21268 / NBRC 15278 / OCh 149</strain>
    </source>
</reference>
<dbReference type="AlphaFoldDB" id="F7ZC71"/>
<dbReference type="Pfam" id="PF04717">
    <property type="entry name" value="Phage_base_V"/>
    <property type="match status" value="1"/>
</dbReference>
<feature type="domain" description="Gp5/Type VI secretion system Vgr protein OB-fold" evidence="1">
    <location>
        <begin position="377"/>
        <end position="451"/>
    </location>
</feature>
<dbReference type="InterPro" id="IPR037026">
    <property type="entry name" value="Vgr_OB-fold_dom_sf"/>
</dbReference>
<organism evidence="2 3">
    <name type="scientific">Roseobacter litoralis (strain ATCC 49566 / DSM 6996 / JCM 21268 / NBRC 15278 / OCh 149)</name>
    <dbReference type="NCBI Taxonomy" id="391595"/>
    <lineage>
        <taxon>Bacteria</taxon>
        <taxon>Pseudomonadati</taxon>
        <taxon>Pseudomonadota</taxon>
        <taxon>Alphaproteobacteria</taxon>
        <taxon>Rhodobacterales</taxon>
        <taxon>Roseobacteraceae</taxon>
        <taxon>Roseobacter</taxon>
    </lineage>
</organism>
<accession>F7ZC71</accession>
<dbReference type="OrthoDB" id="9762420at2"/>
<protein>
    <submittedName>
        <fullName evidence="2">Rhs element Vgr protein</fullName>
    </submittedName>
</protein>
<proteinExistence type="predicted"/>
<evidence type="ECO:0000259" key="1">
    <source>
        <dbReference type="Pfam" id="PF04717"/>
    </source>
</evidence>
<dbReference type="EMBL" id="CP002623">
    <property type="protein sequence ID" value="AEI95644.1"/>
    <property type="molecule type" value="Genomic_DNA"/>
</dbReference>
<dbReference type="KEGG" id="rli:RLO149_c037300"/>
<evidence type="ECO:0000313" key="2">
    <source>
        <dbReference type="EMBL" id="AEI95644.1"/>
    </source>
</evidence>
<dbReference type="RefSeq" id="WP_013963527.1">
    <property type="nucleotide sequence ID" value="NC_015730.1"/>
</dbReference>
<dbReference type="NCBIfam" id="TIGR01646">
    <property type="entry name" value="vgr_GE"/>
    <property type="match status" value="1"/>
</dbReference>
<name>F7ZC71_ROSLO</name>
<dbReference type="Gene3D" id="2.40.50.230">
    <property type="entry name" value="Gp5 N-terminal domain"/>
    <property type="match status" value="1"/>
</dbReference>
<dbReference type="InterPro" id="IPR006533">
    <property type="entry name" value="T6SS_Vgr_RhsGE"/>
</dbReference>
<sequence length="588" mass="62990">MPASPLDNSDGPLTISVKADGDEVPDYLSIQAIYVTYELNRIPEATVVIQSDSVEIDEFEELDSDLFGLGVKIEISAGFGDSGYQKLFTGIVISQRARLDAQQGARLEVMCRDKALKLTETRSSAPYEEMNDSDVMKGIITEAGLTSDVDKVETSVGTQLRIGATDWDFLRLLADRNGFVLAVKDGEIKVTKPDSSVESALLVTFGNDIIDFDISLDSSRSIKDAAQDAWDEASQERVSGPSSYKPKLSFGETKYKSFAENLGDRAHKISTSREVDAADLKEMANARVMRSELAAVSGTVSFPGCGKIWPLDVLEISNTGKRFGGDGLVTAVSHTIESGQWTTQTRLGLPPDWTSDSVGLAAPAAEAITTPIHGLQIGKVVQLTDDPLGKQRIQISLPMIGADGADVWARYAQPYASDGAGIQFLPEVDDEVIVAFLNADPNAPVIVGSLHNDKAKRPEIETEENKIKTIVTREKLKVIFDDEKKIITVETPGGHKLVMDDEQSSFSMEDMNGNAIVMDSSGIALTSDNDITLTATGKIEAEATMDATISGQNVTCEGQIGFTGSGGATAEVSAGGQTKIEGAMVMIN</sequence>
<gene>
    <name evidence="2" type="ordered locus">RLO149_c037300</name>
</gene>
<dbReference type="InterPro" id="IPR006531">
    <property type="entry name" value="Gp5/Vgr_OB"/>
</dbReference>